<evidence type="ECO:0000313" key="2">
    <source>
        <dbReference type="Proteomes" id="UP000634668"/>
    </source>
</evidence>
<accession>A0A918INM0</accession>
<evidence type="ECO:0000313" key="1">
    <source>
        <dbReference type="EMBL" id="GGW24432.1"/>
    </source>
</evidence>
<dbReference type="EMBL" id="BMWP01000003">
    <property type="protein sequence ID" value="GGW24432.1"/>
    <property type="molecule type" value="Genomic_DNA"/>
</dbReference>
<dbReference type="AlphaFoldDB" id="A0A918INM0"/>
<proteinExistence type="predicted"/>
<reference evidence="1" key="1">
    <citation type="journal article" date="2014" name="Int. J. Syst. Evol. Microbiol.">
        <title>Complete genome sequence of Corynebacterium casei LMG S-19264T (=DSM 44701T), isolated from a smear-ripened cheese.</title>
        <authorList>
            <consortium name="US DOE Joint Genome Institute (JGI-PGF)"/>
            <person name="Walter F."/>
            <person name="Albersmeier A."/>
            <person name="Kalinowski J."/>
            <person name="Ruckert C."/>
        </authorList>
    </citation>
    <scope>NUCLEOTIDE SEQUENCE</scope>
    <source>
        <strain evidence="1">KCTC 12113</strain>
    </source>
</reference>
<keyword evidence="2" id="KW-1185">Reference proteome</keyword>
<dbReference type="Proteomes" id="UP000634668">
    <property type="component" value="Unassembled WGS sequence"/>
</dbReference>
<gene>
    <name evidence="1" type="ORF">GCM10007383_06120</name>
</gene>
<reference evidence="1" key="2">
    <citation type="submission" date="2020-09" db="EMBL/GenBank/DDBJ databases">
        <authorList>
            <person name="Sun Q."/>
            <person name="Kim S."/>
        </authorList>
    </citation>
    <scope>NUCLEOTIDE SEQUENCE</scope>
    <source>
        <strain evidence="1">KCTC 12113</strain>
    </source>
</reference>
<comment type="caution">
    <text evidence="1">The sequence shown here is derived from an EMBL/GenBank/DDBJ whole genome shotgun (WGS) entry which is preliminary data.</text>
</comment>
<protein>
    <submittedName>
        <fullName evidence="1">Uncharacterized protein</fullName>
    </submittedName>
</protein>
<sequence length="106" mass="12698">MEKYRFHLEDQFIGYTNRKKIIKLHGNIFENDEQIKNALKSVKDSIFQQLFYLPIIPKIGMGIDLNSFKFERDNSNLIFNVYGSVFYIYEIILKNDHVELKLNTKF</sequence>
<name>A0A918INM0_9FLAO</name>
<organism evidence="1 2">
    <name type="scientific">Arenibacter certesii</name>
    <dbReference type="NCBI Taxonomy" id="228955"/>
    <lineage>
        <taxon>Bacteria</taxon>
        <taxon>Pseudomonadati</taxon>
        <taxon>Bacteroidota</taxon>
        <taxon>Flavobacteriia</taxon>
        <taxon>Flavobacteriales</taxon>
        <taxon>Flavobacteriaceae</taxon>
        <taxon>Arenibacter</taxon>
    </lineage>
</organism>
<dbReference type="RefSeq" id="WP_026811806.1">
    <property type="nucleotide sequence ID" value="NZ_BMWP01000003.1"/>
</dbReference>